<evidence type="ECO:0000313" key="6">
    <source>
        <dbReference type="Proteomes" id="UP001500683"/>
    </source>
</evidence>
<dbReference type="EMBL" id="BAAAZG010000070">
    <property type="protein sequence ID" value="GAA4103236.1"/>
    <property type="molecule type" value="Genomic_DNA"/>
</dbReference>
<accession>A0ABP7X2Q8</accession>
<evidence type="ECO:0000313" key="5">
    <source>
        <dbReference type="EMBL" id="GAA4103236.1"/>
    </source>
</evidence>
<dbReference type="PANTHER" id="PTHR30302:SF1">
    <property type="entry name" value="HYDROGENASE 2 MATURATION PROTEASE"/>
    <property type="match status" value="1"/>
</dbReference>
<keyword evidence="2 5" id="KW-0645">Protease</keyword>
<dbReference type="Proteomes" id="UP001500683">
    <property type="component" value="Unassembled WGS sequence"/>
</dbReference>
<dbReference type="GO" id="GO:0008233">
    <property type="term" value="F:peptidase activity"/>
    <property type="evidence" value="ECO:0007669"/>
    <property type="project" value="UniProtKB-KW"/>
</dbReference>
<comment type="similarity">
    <text evidence="1">Belongs to the peptidase A31 family.</text>
</comment>
<evidence type="ECO:0000256" key="4">
    <source>
        <dbReference type="ARBA" id="ARBA00022801"/>
    </source>
</evidence>
<dbReference type="PANTHER" id="PTHR30302">
    <property type="entry name" value="HYDROGENASE 1 MATURATION PROTEASE"/>
    <property type="match status" value="1"/>
</dbReference>
<name>A0ABP7X2Q8_9ACTN</name>
<dbReference type="InterPro" id="IPR000671">
    <property type="entry name" value="Peptidase_A31"/>
</dbReference>
<dbReference type="SUPFAM" id="SSF53163">
    <property type="entry name" value="HybD-like"/>
    <property type="match status" value="1"/>
</dbReference>
<gene>
    <name evidence="5" type="ORF">GCM10022214_81870</name>
</gene>
<comment type="caution">
    <text evidence="5">The sequence shown here is derived from an EMBL/GenBank/DDBJ whole genome shotgun (WGS) entry which is preliminary data.</text>
</comment>
<dbReference type="CDD" id="cd06068">
    <property type="entry name" value="H2MP_like-1"/>
    <property type="match status" value="1"/>
</dbReference>
<dbReference type="NCBIfam" id="TIGR00072">
    <property type="entry name" value="hydrog_prot"/>
    <property type="match status" value="1"/>
</dbReference>
<organism evidence="5 6">
    <name type="scientific">Actinomadura miaoliensis</name>
    <dbReference type="NCBI Taxonomy" id="430685"/>
    <lineage>
        <taxon>Bacteria</taxon>
        <taxon>Bacillati</taxon>
        <taxon>Actinomycetota</taxon>
        <taxon>Actinomycetes</taxon>
        <taxon>Streptosporangiales</taxon>
        <taxon>Thermomonosporaceae</taxon>
        <taxon>Actinomadura</taxon>
    </lineage>
</organism>
<dbReference type="GO" id="GO:0006508">
    <property type="term" value="P:proteolysis"/>
    <property type="evidence" value="ECO:0007669"/>
    <property type="project" value="UniProtKB-KW"/>
</dbReference>
<dbReference type="Pfam" id="PF01750">
    <property type="entry name" value="HycI"/>
    <property type="match status" value="1"/>
</dbReference>
<sequence>MSPDRPRRVLVAGIGNVFLGDDGFGVEVVRRVDAAELPATVDVADYGIRGVHLAYELLDGRHDTLIMVDAVPLDGPPGTLAVLDVGDAAADADGLGAPVVDGHGMDPLTVLRLLRHLGGAVDRALVVGCRPETVDERMGLSQPVADAVPEAVRLVTAVAREEAARAEAARTDTTGEGVRADA</sequence>
<dbReference type="PRINTS" id="PR00446">
    <property type="entry name" value="HYDRGNUPTAKE"/>
</dbReference>
<protein>
    <submittedName>
        <fullName evidence="5">Hydrogenase maturation protease</fullName>
    </submittedName>
</protein>
<evidence type="ECO:0000256" key="2">
    <source>
        <dbReference type="ARBA" id="ARBA00022670"/>
    </source>
</evidence>
<keyword evidence="6" id="KW-1185">Reference proteome</keyword>
<proteinExistence type="inferred from homology"/>
<dbReference type="Gene3D" id="3.40.50.1450">
    <property type="entry name" value="HybD-like"/>
    <property type="match status" value="1"/>
</dbReference>
<evidence type="ECO:0000256" key="1">
    <source>
        <dbReference type="ARBA" id="ARBA00006814"/>
    </source>
</evidence>
<keyword evidence="4" id="KW-0378">Hydrolase</keyword>
<dbReference type="RefSeq" id="WP_344958404.1">
    <property type="nucleotide sequence ID" value="NZ_BAAAZG010000070.1"/>
</dbReference>
<dbReference type="InterPro" id="IPR023430">
    <property type="entry name" value="Pept_HybD-like_dom_sf"/>
</dbReference>
<reference evidence="6" key="1">
    <citation type="journal article" date="2019" name="Int. J. Syst. Evol. Microbiol.">
        <title>The Global Catalogue of Microorganisms (GCM) 10K type strain sequencing project: providing services to taxonomists for standard genome sequencing and annotation.</title>
        <authorList>
            <consortium name="The Broad Institute Genomics Platform"/>
            <consortium name="The Broad Institute Genome Sequencing Center for Infectious Disease"/>
            <person name="Wu L."/>
            <person name="Ma J."/>
        </authorList>
    </citation>
    <scope>NUCLEOTIDE SEQUENCE [LARGE SCALE GENOMIC DNA]</scope>
    <source>
        <strain evidence="6">JCM 16702</strain>
    </source>
</reference>
<evidence type="ECO:0000256" key="3">
    <source>
        <dbReference type="ARBA" id="ARBA00022750"/>
    </source>
</evidence>
<keyword evidence="3" id="KW-0064">Aspartyl protease</keyword>